<protein>
    <submittedName>
        <fullName evidence="1">Membrane protein</fullName>
    </submittedName>
</protein>
<evidence type="ECO:0000313" key="1">
    <source>
        <dbReference type="EMBL" id="XBS49878.1"/>
    </source>
</evidence>
<accession>A0AAU7PJR0</accession>
<sequence>MKHTKAVIIGIIAGALIGAGAFTYVMKHPDVNNIKAIESSWLSPEEKTASVHRLVRLGCDQRFRKAFKPGVSVVQTGKMDEITEQAEAYQYLNDVAILYGTEGFKGAYICTYYKDGKDPVVNVNMEAGVRKLLK</sequence>
<name>A0AAU7PJR0_9CAUD</name>
<organism evidence="1">
    <name type="scientific">Salmonella phage SalP219</name>
    <dbReference type="NCBI Taxonomy" id="3158864"/>
    <lineage>
        <taxon>Viruses</taxon>
        <taxon>Duplodnaviria</taxon>
        <taxon>Heunggongvirae</taxon>
        <taxon>Uroviricota</taxon>
        <taxon>Caudoviricetes</taxon>
        <taxon>Vequintavirinae</taxon>
        <taxon>Seunavirus</taxon>
    </lineage>
</organism>
<reference evidence="1" key="1">
    <citation type="submission" date="2024-04" db="EMBL/GenBank/DDBJ databases">
        <authorList>
            <person name="Jaglan A.B."/>
            <person name="Vashisth M."/>
            <person name="Anand T."/>
            <person name="Virmani N."/>
            <person name="Bera B."/>
            <person name="Vaid R."/>
        </authorList>
    </citation>
    <scope>NUCLEOTIDE SEQUENCE</scope>
</reference>
<proteinExistence type="predicted"/>
<dbReference type="EMBL" id="PP595732">
    <property type="protein sequence ID" value="XBS49878.1"/>
    <property type="molecule type" value="Genomic_DNA"/>
</dbReference>